<evidence type="ECO:0000313" key="6">
    <source>
        <dbReference type="EMBL" id="SBS86634.1"/>
    </source>
</evidence>
<dbReference type="Pfam" id="PF09177">
    <property type="entry name" value="STX6_10_61_N"/>
    <property type="match status" value="1"/>
</dbReference>
<dbReference type="InterPro" id="IPR015260">
    <property type="entry name" value="Syntaxin-6/10/61_N"/>
</dbReference>
<evidence type="ECO:0000259" key="5">
    <source>
        <dbReference type="PROSITE" id="PS50192"/>
    </source>
</evidence>
<dbReference type="Gene3D" id="1.20.58.90">
    <property type="match status" value="1"/>
</dbReference>
<keyword evidence="3" id="KW-0333">Golgi apparatus</keyword>
<sequence>MKAEQVDPFHEAKREVDISVSKLQGLYNNWNSMPDKNSILAKEKYALIKEEIKYLNNDLDDLDNSVKIVKKNIYKFNINNEELERRTISLNNIRAVLNDIANNLTYKVLSCNTNMMGNYDTVTLKKQDNDLEELAESAEKLHNAAITINTELKDQQKLLDELENEMDNSSNTGKELLGIFLRADQFSQQLFAPILSESFIVNTLPNSYLFRFTICSCSFVIFLLTKIIQRGEKNTLK</sequence>
<reference evidence="7" key="1">
    <citation type="submission" date="2016-05" db="EMBL/GenBank/DDBJ databases">
        <authorList>
            <person name="Naeem Raeece"/>
        </authorList>
    </citation>
    <scope>NUCLEOTIDE SEQUENCE [LARGE SCALE GENOMIC DNA]</scope>
</reference>
<protein>
    <submittedName>
        <fullName evidence="6">SNARE protein, putative</fullName>
    </submittedName>
</protein>
<dbReference type="SUPFAM" id="SSF58038">
    <property type="entry name" value="SNARE fusion complex"/>
    <property type="match status" value="1"/>
</dbReference>
<dbReference type="GO" id="GO:0015031">
    <property type="term" value="P:protein transport"/>
    <property type="evidence" value="ECO:0007669"/>
    <property type="project" value="UniProtKB-KW"/>
</dbReference>
<dbReference type="Proteomes" id="UP000078560">
    <property type="component" value="Unassembled WGS sequence"/>
</dbReference>
<evidence type="ECO:0000256" key="4">
    <source>
        <dbReference type="SAM" id="Coils"/>
    </source>
</evidence>
<evidence type="ECO:0000256" key="3">
    <source>
        <dbReference type="ARBA" id="ARBA00023034"/>
    </source>
</evidence>
<name>A0A1A8W173_PLAOA</name>
<proteinExistence type="predicted"/>
<dbReference type="InterPro" id="IPR010989">
    <property type="entry name" value="SNARE"/>
</dbReference>
<organism evidence="6 7">
    <name type="scientific">Plasmodium ovale curtisi</name>
    <dbReference type="NCBI Taxonomy" id="864141"/>
    <lineage>
        <taxon>Eukaryota</taxon>
        <taxon>Sar</taxon>
        <taxon>Alveolata</taxon>
        <taxon>Apicomplexa</taxon>
        <taxon>Aconoidasida</taxon>
        <taxon>Haemosporida</taxon>
        <taxon>Plasmodiidae</taxon>
        <taxon>Plasmodium</taxon>
        <taxon>Plasmodium (Plasmodium)</taxon>
    </lineage>
</organism>
<keyword evidence="2" id="KW-0653">Protein transport</keyword>
<dbReference type="Gene3D" id="1.20.5.110">
    <property type="match status" value="1"/>
</dbReference>
<evidence type="ECO:0000313" key="7">
    <source>
        <dbReference type="Proteomes" id="UP000078560"/>
    </source>
</evidence>
<keyword evidence="2" id="KW-0813">Transport</keyword>
<dbReference type="AlphaFoldDB" id="A0A1A8W173"/>
<accession>A0A1A8W173</accession>
<dbReference type="CDD" id="cd21442">
    <property type="entry name" value="SNARE_NTD_STX6-like"/>
    <property type="match status" value="1"/>
</dbReference>
<keyword evidence="4" id="KW-0175">Coiled coil</keyword>
<feature type="coiled-coil region" evidence="4">
    <location>
        <begin position="124"/>
        <end position="172"/>
    </location>
</feature>
<dbReference type="InterPro" id="IPR000727">
    <property type="entry name" value="T_SNARE_dom"/>
</dbReference>
<gene>
    <name evidence="6" type="ORF">POVCU2_0038300</name>
</gene>
<dbReference type="CDD" id="cd15841">
    <property type="entry name" value="SNARE_Qc"/>
    <property type="match status" value="1"/>
</dbReference>
<dbReference type="GO" id="GO:0000139">
    <property type="term" value="C:Golgi membrane"/>
    <property type="evidence" value="ECO:0007669"/>
    <property type="project" value="UniProtKB-SubCell"/>
</dbReference>
<comment type="subcellular location">
    <subcellularLocation>
        <location evidence="1">Golgi apparatus membrane</location>
        <topology evidence="1">Single-pass type IV membrane protein</topology>
    </subcellularLocation>
</comment>
<evidence type="ECO:0000256" key="2">
    <source>
        <dbReference type="ARBA" id="ARBA00022927"/>
    </source>
</evidence>
<feature type="domain" description="T-SNARE coiled-coil homology" evidence="5">
    <location>
        <begin position="121"/>
        <end position="170"/>
    </location>
</feature>
<dbReference type="PROSITE" id="PS50192">
    <property type="entry name" value="T_SNARE"/>
    <property type="match status" value="1"/>
</dbReference>
<dbReference type="EMBL" id="FLQU01000509">
    <property type="protein sequence ID" value="SBS86634.1"/>
    <property type="molecule type" value="Genomic_DNA"/>
</dbReference>
<dbReference type="GO" id="GO:0048193">
    <property type="term" value="P:Golgi vesicle transport"/>
    <property type="evidence" value="ECO:0007669"/>
    <property type="project" value="InterPro"/>
</dbReference>
<dbReference type="SUPFAM" id="SSF47661">
    <property type="entry name" value="t-snare proteins"/>
    <property type="match status" value="1"/>
</dbReference>
<evidence type="ECO:0000256" key="1">
    <source>
        <dbReference type="ARBA" id="ARBA00004409"/>
    </source>
</evidence>